<proteinExistence type="inferred from homology"/>
<sequence length="83" mass="9704">MTRIAKLYAQIRQNRRASFADLQWLAEAFGFELKRVAGSHHVYRHPAVPVILNLQPQGKEAKPYQVREFLDMVEKYGLKSDFE</sequence>
<name>A0A418WKK9_9SPHN</name>
<gene>
    <name evidence="8" type="ORF">D3876_08940</name>
</gene>
<organism evidence="8 9">
    <name type="scientific">Sphingomonas cavernae</name>
    <dbReference type="NCBI Taxonomy" id="2320861"/>
    <lineage>
        <taxon>Bacteria</taxon>
        <taxon>Pseudomonadati</taxon>
        <taxon>Pseudomonadota</taxon>
        <taxon>Alphaproteobacteria</taxon>
        <taxon>Sphingomonadales</taxon>
        <taxon>Sphingomonadaceae</taxon>
        <taxon>Sphingomonas</taxon>
    </lineage>
</organism>
<dbReference type="GO" id="GO:0016787">
    <property type="term" value="F:hydrolase activity"/>
    <property type="evidence" value="ECO:0007669"/>
    <property type="project" value="UniProtKB-KW"/>
</dbReference>
<dbReference type="GO" id="GO:0004519">
    <property type="term" value="F:endonuclease activity"/>
    <property type="evidence" value="ECO:0007669"/>
    <property type="project" value="UniProtKB-KW"/>
</dbReference>
<dbReference type="AlphaFoldDB" id="A0A418WKK9"/>
<dbReference type="InterPro" id="IPR038570">
    <property type="entry name" value="HicA_sf"/>
</dbReference>
<dbReference type="RefSeq" id="WP_119761513.1">
    <property type="nucleotide sequence ID" value="NZ_QYUM01000003.1"/>
</dbReference>
<dbReference type="InterPro" id="IPR012933">
    <property type="entry name" value="HicA_mRNA_interferase"/>
</dbReference>
<evidence type="ECO:0000256" key="3">
    <source>
        <dbReference type="ARBA" id="ARBA00022722"/>
    </source>
</evidence>
<keyword evidence="7" id="KW-0346">Stress response</keyword>
<evidence type="ECO:0000256" key="2">
    <source>
        <dbReference type="ARBA" id="ARBA00022649"/>
    </source>
</evidence>
<keyword evidence="9" id="KW-1185">Reference proteome</keyword>
<evidence type="ECO:0000256" key="7">
    <source>
        <dbReference type="ARBA" id="ARBA00023016"/>
    </source>
</evidence>
<dbReference type="Gene3D" id="3.30.920.30">
    <property type="entry name" value="Hypothetical protein"/>
    <property type="match status" value="1"/>
</dbReference>
<dbReference type="SUPFAM" id="SSF54786">
    <property type="entry name" value="YcfA/nrd intein domain"/>
    <property type="match status" value="1"/>
</dbReference>
<evidence type="ECO:0000313" key="8">
    <source>
        <dbReference type="EMBL" id="RJF90369.1"/>
    </source>
</evidence>
<keyword evidence="6" id="KW-0694">RNA-binding</keyword>
<protein>
    <submittedName>
        <fullName evidence="8">Type II toxin-antitoxin system HicA family toxin</fullName>
    </submittedName>
</protein>
<dbReference type="Pfam" id="PF07927">
    <property type="entry name" value="HicA_toxin"/>
    <property type="match status" value="1"/>
</dbReference>
<keyword evidence="4" id="KW-0255">Endonuclease</keyword>
<dbReference type="GO" id="GO:0003729">
    <property type="term" value="F:mRNA binding"/>
    <property type="evidence" value="ECO:0007669"/>
    <property type="project" value="InterPro"/>
</dbReference>
<accession>A0A418WKK9</accession>
<keyword evidence="3" id="KW-0540">Nuclease</keyword>
<comment type="similarity">
    <text evidence="1">Belongs to the HicA mRNA interferase family.</text>
</comment>
<dbReference type="Proteomes" id="UP000286100">
    <property type="component" value="Unassembled WGS sequence"/>
</dbReference>
<evidence type="ECO:0000313" key="9">
    <source>
        <dbReference type="Proteomes" id="UP000286100"/>
    </source>
</evidence>
<comment type="caution">
    <text evidence="8">The sequence shown here is derived from an EMBL/GenBank/DDBJ whole genome shotgun (WGS) entry which is preliminary data.</text>
</comment>
<evidence type="ECO:0000256" key="6">
    <source>
        <dbReference type="ARBA" id="ARBA00022884"/>
    </source>
</evidence>
<keyword evidence="5" id="KW-0378">Hydrolase</keyword>
<evidence type="ECO:0000256" key="4">
    <source>
        <dbReference type="ARBA" id="ARBA00022759"/>
    </source>
</evidence>
<dbReference type="OrthoDB" id="308644at2"/>
<keyword evidence="2" id="KW-1277">Toxin-antitoxin system</keyword>
<evidence type="ECO:0000256" key="1">
    <source>
        <dbReference type="ARBA" id="ARBA00006620"/>
    </source>
</evidence>
<reference evidence="8 9" key="1">
    <citation type="submission" date="2018-09" db="EMBL/GenBank/DDBJ databases">
        <authorList>
            <person name="Zhu H."/>
        </authorList>
    </citation>
    <scope>NUCLEOTIDE SEQUENCE [LARGE SCALE GENOMIC DNA]</scope>
    <source>
        <strain evidence="8 9">K2R01-6</strain>
    </source>
</reference>
<dbReference type="EMBL" id="QYUM01000003">
    <property type="protein sequence ID" value="RJF90369.1"/>
    <property type="molecule type" value="Genomic_DNA"/>
</dbReference>
<evidence type="ECO:0000256" key="5">
    <source>
        <dbReference type="ARBA" id="ARBA00022801"/>
    </source>
</evidence>